<name>A0ABW9KXI8_XANCT</name>
<dbReference type="InterPro" id="IPR006442">
    <property type="entry name" value="Antitoxin_Phd/YefM"/>
</dbReference>
<reference evidence="3 4" key="1">
    <citation type="submission" date="2024-12" db="EMBL/GenBank/DDBJ databases">
        <authorList>
            <person name="Alaofin S."/>
            <person name="Velasco D."/>
            <person name="Li D."/>
            <person name="Baldwin T."/>
            <person name="Liu Z."/>
            <person name="Schachterle J.K."/>
        </authorList>
    </citation>
    <scope>NUCLEOTIDE SEQUENCE [LARGE SCALE GENOMIC DNA]</scope>
    <source>
        <strain evidence="3 4">B1</strain>
    </source>
</reference>
<accession>A0ABW9KXI8</accession>
<sequence>MGKESLVARHRRHARHRWRKIRLAGLRGRWQDGLYGILSSGFQESTMGFSASDVVPFTLARANLSELADQAKAGAEKIITKNGESYVALIDADRLDYYHRLERERIHLLLIDDAKRGLADIAAGHTVEADAAIGQLQQRRAACSAASAGKRAAKKRS</sequence>
<evidence type="ECO:0000313" key="4">
    <source>
        <dbReference type="Proteomes" id="UP001635788"/>
    </source>
</evidence>
<comment type="similarity">
    <text evidence="1 2">Belongs to the phD/YefM antitoxin family.</text>
</comment>
<gene>
    <name evidence="3" type="ORF">ACK3FC_10730</name>
</gene>
<dbReference type="EMBL" id="JBKAMQ010000002">
    <property type="protein sequence ID" value="MFN6507677.1"/>
    <property type="molecule type" value="Genomic_DNA"/>
</dbReference>
<dbReference type="Gene3D" id="3.40.1620.10">
    <property type="entry name" value="YefM-like domain"/>
    <property type="match status" value="1"/>
</dbReference>
<evidence type="ECO:0000256" key="2">
    <source>
        <dbReference type="RuleBase" id="RU362080"/>
    </source>
</evidence>
<protein>
    <recommendedName>
        <fullName evidence="2">Antitoxin</fullName>
    </recommendedName>
</protein>
<proteinExistence type="inferred from homology"/>
<dbReference type="Pfam" id="PF02604">
    <property type="entry name" value="PhdYeFM_antitox"/>
    <property type="match status" value="1"/>
</dbReference>
<dbReference type="Proteomes" id="UP001635788">
    <property type="component" value="Unassembled WGS sequence"/>
</dbReference>
<evidence type="ECO:0000256" key="1">
    <source>
        <dbReference type="ARBA" id="ARBA00009981"/>
    </source>
</evidence>
<organism evidence="3 4">
    <name type="scientific">Xanthomonas translucens pv. translucens</name>
    <dbReference type="NCBI Taxonomy" id="134875"/>
    <lineage>
        <taxon>Bacteria</taxon>
        <taxon>Pseudomonadati</taxon>
        <taxon>Pseudomonadota</taxon>
        <taxon>Gammaproteobacteria</taxon>
        <taxon>Lysobacterales</taxon>
        <taxon>Lysobacteraceae</taxon>
        <taxon>Xanthomonas</taxon>
        <taxon>Xanthomonas translucens group</taxon>
    </lineage>
</organism>
<comment type="caution">
    <text evidence="3">The sequence shown here is derived from an EMBL/GenBank/DDBJ whole genome shotgun (WGS) entry which is preliminary data.</text>
</comment>
<dbReference type="SUPFAM" id="SSF143120">
    <property type="entry name" value="YefM-like"/>
    <property type="match status" value="1"/>
</dbReference>
<evidence type="ECO:0000313" key="3">
    <source>
        <dbReference type="EMBL" id="MFN6507677.1"/>
    </source>
</evidence>
<dbReference type="InterPro" id="IPR036165">
    <property type="entry name" value="YefM-like_sf"/>
</dbReference>
<comment type="function">
    <text evidence="2">Antitoxin component of a type II toxin-antitoxin (TA) system.</text>
</comment>
<keyword evidence="4" id="KW-1185">Reference proteome</keyword>
<dbReference type="RefSeq" id="WP_229017671.1">
    <property type="nucleotide sequence ID" value="NZ_CP064001.1"/>
</dbReference>